<evidence type="ECO:0000256" key="2">
    <source>
        <dbReference type="ARBA" id="ARBA00022512"/>
    </source>
</evidence>
<dbReference type="OrthoDB" id="5415592at2759"/>
<evidence type="ECO:0000256" key="7">
    <source>
        <dbReference type="ARBA" id="ARBA00038219"/>
    </source>
</evidence>
<keyword evidence="3" id="KW-0964">Secreted</keyword>
<proteinExistence type="inferred from homology"/>
<dbReference type="PANTHER" id="PTHR47254:SF1">
    <property type="entry name" value="CELL WALL MANNOPROTEIN CIS3-RELATED"/>
    <property type="match status" value="1"/>
</dbReference>
<evidence type="ECO:0000256" key="9">
    <source>
        <dbReference type="SAM" id="SignalP"/>
    </source>
</evidence>
<feature type="chain" id="PRO_5009236445" evidence="9">
    <location>
        <begin position="19"/>
        <end position="311"/>
    </location>
</feature>
<dbReference type="PROSITE" id="PS00929">
    <property type="entry name" value="PIR_REPEAT_1"/>
    <property type="match status" value="3"/>
</dbReference>
<evidence type="ECO:0000256" key="3">
    <source>
        <dbReference type="ARBA" id="ARBA00022525"/>
    </source>
</evidence>
<dbReference type="PANTHER" id="PTHR47254">
    <property type="entry name" value="CELL WALL MANNOPROTEIN CIS3-RELATED"/>
    <property type="match status" value="1"/>
</dbReference>
<keyword evidence="5 9" id="KW-0732">Signal</keyword>
<dbReference type="GO" id="GO:0031505">
    <property type="term" value="P:fungal-type cell wall organization"/>
    <property type="evidence" value="ECO:0007669"/>
    <property type="project" value="UniProtKB-ARBA"/>
</dbReference>
<reference evidence="11 12" key="1">
    <citation type="submission" date="2016-03" db="EMBL/GenBank/DDBJ databases">
        <authorList>
            <person name="Devillers H."/>
        </authorList>
    </citation>
    <scope>NUCLEOTIDE SEQUENCE [LARGE SCALE GENOMIC DNA]</scope>
    <source>
        <strain evidence="11">CBS 11717</strain>
    </source>
</reference>
<protein>
    <submittedName>
        <fullName evidence="11">LAMI_0G13366g1_1</fullName>
    </submittedName>
</protein>
<comment type="similarity">
    <text evidence="7">Belongs to the PIR protein family.</text>
</comment>
<keyword evidence="4" id="KW-0165">Cleavage on pair of basic residues</keyword>
<keyword evidence="12" id="KW-1185">Reference proteome</keyword>
<evidence type="ECO:0000256" key="4">
    <source>
        <dbReference type="ARBA" id="ARBA00022685"/>
    </source>
</evidence>
<keyword evidence="2" id="KW-0134">Cell wall</keyword>
<feature type="compositionally biased region" description="Polar residues" evidence="8">
    <location>
        <begin position="198"/>
        <end position="216"/>
    </location>
</feature>
<dbReference type="InterPro" id="IPR054508">
    <property type="entry name" value="PIR1-like_C"/>
</dbReference>
<dbReference type="EMBL" id="LT598469">
    <property type="protein sequence ID" value="SCV01731.1"/>
    <property type="molecule type" value="Genomic_DNA"/>
</dbReference>
<feature type="domain" description="Cell wall mannoprotein PIR1-like C-terminal" evidence="10">
    <location>
        <begin position="228"/>
        <end position="301"/>
    </location>
</feature>
<evidence type="ECO:0000259" key="10">
    <source>
        <dbReference type="Pfam" id="PF22799"/>
    </source>
</evidence>
<comment type="subcellular location">
    <subcellularLocation>
        <location evidence="1">Secreted</location>
        <location evidence="1">Cell wall</location>
    </subcellularLocation>
</comment>
<dbReference type="Pfam" id="PF22799">
    <property type="entry name" value="PIR1-like_C"/>
    <property type="match status" value="1"/>
</dbReference>
<dbReference type="PROSITE" id="PS50256">
    <property type="entry name" value="PIR_REPEAT_2"/>
    <property type="match status" value="5"/>
</dbReference>
<sequence>MYVSSSFALAALATAASAAVTASEPWTTLTPTATYSGAVSSYASTFGIAVVPVASAKAKRDAVSQIGDGQIQATTATQAPSPKNTAAAVSQIGDGQIQATTATEPPKNTAAAVSQIGDGQIQATTATQAPKSSAAAVSQIGDGQIQATTASSSAASSVSGASQISDGQVQAMTSAATNGTASASASAASSSSGVTTTLQPATSDSSDPAQSQSCKNEGTLEMTLADSVLKDGKGRIGSIVANRQFQFDGPPPQAGAIYAAGWSITQDGNLAIGDNDVFYQCLSGSFYNLYDEHIGSQCTAVHLEVIELVDC</sequence>
<organism evidence="11 12">
    <name type="scientific">Lachancea mirantina</name>
    <dbReference type="NCBI Taxonomy" id="1230905"/>
    <lineage>
        <taxon>Eukaryota</taxon>
        <taxon>Fungi</taxon>
        <taxon>Dikarya</taxon>
        <taxon>Ascomycota</taxon>
        <taxon>Saccharomycotina</taxon>
        <taxon>Saccharomycetes</taxon>
        <taxon>Saccharomycetales</taxon>
        <taxon>Saccharomycetaceae</taxon>
        <taxon>Lachancea</taxon>
    </lineage>
</organism>
<feature type="compositionally biased region" description="Low complexity" evidence="8">
    <location>
        <begin position="185"/>
        <end position="197"/>
    </location>
</feature>
<keyword evidence="6" id="KW-0677">Repeat</keyword>
<feature type="region of interest" description="Disordered" evidence="8">
    <location>
        <begin position="185"/>
        <end position="216"/>
    </location>
</feature>
<dbReference type="AlphaFoldDB" id="A0A1G4KBM9"/>
<gene>
    <name evidence="11" type="ORF">LAMI_0G13366G</name>
</gene>
<accession>A0A1G4KBM9</accession>
<dbReference type="Pfam" id="PF00399">
    <property type="entry name" value="PIR"/>
    <property type="match status" value="5"/>
</dbReference>
<evidence type="ECO:0000313" key="11">
    <source>
        <dbReference type="EMBL" id="SCV01731.1"/>
    </source>
</evidence>
<dbReference type="GO" id="GO:0005199">
    <property type="term" value="F:structural constituent of cell wall"/>
    <property type="evidence" value="ECO:0007669"/>
    <property type="project" value="InterPro"/>
</dbReference>
<evidence type="ECO:0000256" key="1">
    <source>
        <dbReference type="ARBA" id="ARBA00004191"/>
    </source>
</evidence>
<evidence type="ECO:0000256" key="5">
    <source>
        <dbReference type="ARBA" id="ARBA00022729"/>
    </source>
</evidence>
<evidence type="ECO:0000313" key="12">
    <source>
        <dbReference type="Proteomes" id="UP000191024"/>
    </source>
</evidence>
<feature type="signal peptide" evidence="9">
    <location>
        <begin position="1"/>
        <end position="18"/>
    </location>
</feature>
<dbReference type="Proteomes" id="UP000191024">
    <property type="component" value="Chromosome G"/>
</dbReference>
<dbReference type="InterPro" id="IPR000420">
    <property type="entry name" value="Yeast_PIR_rpt"/>
</dbReference>
<name>A0A1G4KBM9_9SACH</name>
<evidence type="ECO:0000256" key="6">
    <source>
        <dbReference type="ARBA" id="ARBA00022737"/>
    </source>
</evidence>
<dbReference type="GO" id="GO:0009277">
    <property type="term" value="C:fungal-type cell wall"/>
    <property type="evidence" value="ECO:0007669"/>
    <property type="project" value="TreeGrafter"/>
</dbReference>
<evidence type="ECO:0000256" key="8">
    <source>
        <dbReference type="SAM" id="MobiDB-lite"/>
    </source>
</evidence>
<dbReference type="InterPro" id="IPR051153">
    <property type="entry name" value="Yeast_CWMannoprotein_PIR"/>
</dbReference>